<dbReference type="EMBL" id="JAJEQN010000059">
    <property type="protein sequence ID" value="MCC2222955.1"/>
    <property type="molecule type" value="Genomic_DNA"/>
</dbReference>
<feature type="transmembrane region" description="Helical" evidence="2">
    <location>
        <begin position="178"/>
        <end position="199"/>
    </location>
</feature>
<evidence type="ECO:0000313" key="3">
    <source>
        <dbReference type="EMBL" id="MCC2222955.1"/>
    </source>
</evidence>
<keyword evidence="4" id="KW-1185">Reference proteome</keyword>
<feature type="coiled-coil region" evidence="1">
    <location>
        <begin position="343"/>
        <end position="386"/>
    </location>
</feature>
<evidence type="ECO:0008006" key="5">
    <source>
        <dbReference type="Google" id="ProtNLM"/>
    </source>
</evidence>
<keyword evidence="2" id="KW-0472">Membrane</keyword>
<feature type="transmembrane region" description="Helical" evidence="2">
    <location>
        <begin position="102"/>
        <end position="121"/>
    </location>
</feature>
<sequence>MGRERIRKVALVTIWILAVAAAVIFRHVARLTTNLKLSVWLSDGRTAIYFITYIVWGILLRRHVVVRTVKRWLSAIVFLMLFWMIVRTVKFRLPNTSVWGRYLWYSYYLPMIFIPLFCLYTSLHIRKSEDYRLPLWSVFAAGISTALFVLVMTNDVHQAVFSFGEETFWSDDQYHYSWGYYIVMIWVAVCMCMTLLFMMRGAKVPHSKKRKLLPFVPIILIGIYAISYIAKIQVLRLIAGDMTSVICQLVMISITCCMWSGLIPVNTGYEQFFNGSTLNAQIRRNDASILASSHNSSLLSEQMVRQAMQTGCCTEKNVRVKAGAIKGGFVVWQEDISLLNTLLESLQKSEKELEVSNALLKAENEIEEKQAKIAAQTQLYDRIEADMKKTIQQIASELSEKKENTAREQLFKISVIGTYMKRRCNLLFLGQKNDQILLDELLFCIRESVDNMKWAGVDGDVFCTKEGKVPFLLVLQMYDCFEQIIELFLKTMETIFVRISTDNGNLALRMMIAQGLEKKNGQPVMIEQVHAVFDENTIYKVIMEEDEWIIHVEKYVSKSQSSDQGRR</sequence>
<proteinExistence type="predicted"/>
<organism evidence="3 4">
    <name type="scientific">Anthropogastromicrobium aceti</name>
    <dbReference type="NCBI Taxonomy" id="2981768"/>
    <lineage>
        <taxon>Bacteria</taxon>
        <taxon>Bacillati</taxon>
        <taxon>Bacillota</taxon>
        <taxon>Clostridia</taxon>
        <taxon>Lachnospirales</taxon>
        <taxon>Lachnospiraceae</taxon>
        <taxon>Anthropogastromicrobium</taxon>
    </lineage>
</organism>
<gene>
    <name evidence="3" type="ORF">LKD48_15240</name>
</gene>
<accession>A0AAE3JCU4</accession>
<feature type="transmembrane region" description="Helical" evidence="2">
    <location>
        <begin position="9"/>
        <end position="28"/>
    </location>
</feature>
<protein>
    <recommendedName>
        <fullName evidence="5">Histidine kinase N-terminal 7TM region domain-containing protein</fullName>
    </recommendedName>
</protein>
<feature type="transmembrane region" description="Helical" evidence="2">
    <location>
        <begin position="40"/>
        <end position="60"/>
    </location>
</feature>
<feature type="transmembrane region" description="Helical" evidence="2">
    <location>
        <begin position="211"/>
        <end position="230"/>
    </location>
</feature>
<dbReference type="RefSeq" id="WP_118615805.1">
    <property type="nucleotide sequence ID" value="NZ_JAJEQN010000059.1"/>
</dbReference>
<name>A0AAE3JCU4_9FIRM</name>
<comment type="caution">
    <text evidence="3">The sequence shown here is derived from an EMBL/GenBank/DDBJ whole genome shotgun (WGS) entry which is preliminary data.</text>
</comment>
<keyword evidence="1" id="KW-0175">Coiled coil</keyword>
<evidence type="ECO:0000313" key="4">
    <source>
        <dbReference type="Proteomes" id="UP001198200"/>
    </source>
</evidence>
<evidence type="ECO:0000256" key="2">
    <source>
        <dbReference type="SAM" id="Phobius"/>
    </source>
</evidence>
<evidence type="ECO:0000256" key="1">
    <source>
        <dbReference type="SAM" id="Coils"/>
    </source>
</evidence>
<feature type="transmembrane region" description="Helical" evidence="2">
    <location>
        <begin position="72"/>
        <end position="90"/>
    </location>
</feature>
<reference evidence="3 4" key="1">
    <citation type="submission" date="2021-10" db="EMBL/GenBank/DDBJ databases">
        <title>Anaerobic single-cell dispensing facilitates the cultivation of human gut bacteria.</title>
        <authorList>
            <person name="Afrizal A."/>
        </authorList>
    </citation>
    <scope>NUCLEOTIDE SEQUENCE [LARGE SCALE GENOMIC DNA]</scope>
    <source>
        <strain evidence="3 4">CLA-AA-H224</strain>
    </source>
</reference>
<keyword evidence="2" id="KW-0812">Transmembrane</keyword>
<feature type="transmembrane region" description="Helical" evidence="2">
    <location>
        <begin position="133"/>
        <end position="153"/>
    </location>
</feature>
<dbReference type="AlphaFoldDB" id="A0AAE3JCU4"/>
<dbReference type="Proteomes" id="UP001198200">
    <property type="component" value="Unassembled WGS sequence"/>
</dbReference>
<keyword evidence="2" id="KW-1133">Transmembrane helix</keyword>